<reference evidence="2" key="1">
    <citation type="journal article" date="2019" name="Int. J. Syst. Evol. Microbiol.">
        <title>The Global Catalogue of Microorganisms (GCM) 10K type strain sequencing project: providing services to taxonomists for standard genome sequencing and annotation.</title>
        <authorList>
            <consortium name="The Broad Institute Genomics Platform"/>
            <consortium name="The Broad Institute Genome Sequencing Center for Infectious Disease"/>
            <person name="Wu L."/>
            <person name="Ma J."/>
        </authorList>
    </citation>
    <scope>NUCLEOTIDE SEQUENCE [LARGE SCALE GENOMIC DNA]</scope>
    <source>
        <strain evidence="2">JCM 17498</strain>
    </source>
</reference>
<comment type="caution">
    <text evidence="1">The sequence shown here is derived from an EMBL/GenBank/DDBJ whole genome shotgun (WGS) entry which is preliminary data.</text>
</comment>
<protein>
    <submittedName>
        <fullName evidence="1">Uncharacterized protein</fullName>
    </submittedName>
</protein>
<dbReference type="Proteomes" id="UP001500523">
    <property type="component" value="Unassembled WGS sequence"/>
</dbReference>
<organism evidence="1 2">
    <name type="scientific">Sphingomonas cynarae</name>
    <dbReference type="NCBI Taxonomy" id="930197"/>
    <lineage>
        <taxon>Bacteria</taxon>
        <taxon>Pseudomonadati</taxon>
        <taxon>Pseudomonadota</taxon>
        <taxon>Alphaproteobacteria</taxon>
        <taxon>Sphingomonadales</taxon>
        <taxon>Sphingomonadaceae</taxon>
        <taxon>Sphingomonas</taxon>
    </lineage>
</organism>
<proteinExistence type="predicted"/>
<name>A0ABP7EU19_9SPHN</name>
<sequence length="59" mass="6733">MWGRYRGVASDCQRIGVKSSRLCYSVASFIRWRQTVCTQSFIAAHDMSAVGWWIIVSFG</sequence>
<accession>A0ABP7EU19</accession>
<keyword evidence="2" id="KW-1185">Reference proteome</keyword>
<dbReference type="EMBL" id="BAABBF010000014">
    <property type="protein sequence ID" value="GAA3724873.1"/>
    <property type="molecule type" value="Genomic_DNA"/>
</dbReference>
<evidence type="ECO:0000313" key="2">
    <source>
        <dbReference type="Proteomes" id="UP001500523"/>
    </source>
</evidence>
<gene>
    <name evidence="1" type="ORF">GCM10022268_36100</name>
</gene>
<evidence type="ECO:0000313" key="1">
    <source>
        <dbReference type="EMBL" id="GAA3724873.1"/>
    </source>
</evidence>